<sequence>MSYSEQLLDSIQNHDFSQSKHLLKEALNNDDPEILASLAENLTGLGFTDLAKEVYRALIVKFPKEDLFKVYLAEILLNDGDEDDGLSLLYSVSHDSSAYLDSLLVQADYYQTSGLIETAKDKLLQALKIAPEEDAVKFGLAELDYLSGDYEQALALYKDLVQRQETFGEVNLNQRLFATNAKMGNYEQAAEIIRKRSDSIFDIDSKYEAGLVMLSVGDDDKAIKFLDEVIEQSPDYVNAYPLLAQAYEHKHDNEQVLRTAQAGLAYNELDETLYSLGARAAANLNEMDTARDLLEKGLKIAPDNSDLRMQLSNLYLHMHQDSSNIALFKDLDNENIEPQAHWNMALSYERLDNSEKAQSEFLLAYPDFKENPDFLRQMIMFFNAQNNSDITKQLLERYLKLVPEDDEMQDLYNNL</sequence>
<dbReference type="Pfam" id="PF13432">
    <property type="entry name" value="TPR_16"/>
    <property type="match status" value="1"/>
</dbReference>
<dbReference type="PANTHER" id="PTHR45586:SF15">
    <property type="entry name" value="TPR REPEAT-CONTAINING PROTEIN YPIA"/>
    <property type="match status" value="1"/>
</dbReference>
<evidence type="ECO:0000313" key="5">
    <source>
        <dbReference type="Proteomes" id="UP001437574"/>
    </source>
</evidence>
<evidence type="ECO:0000256" key="1">
    <source>
        <dbReference type="ARBA" id="ARBA00022737"/>
    </source>
</evidence>
<evidence type="ECO:0000256" key="2">
    <source>
        <dbReference type="ARBA" id="ARBA00022803"/>
    </source>
</evidence>
<dbReference type="PANTHER" id="PTHR45586">
    <property type="entry name" value="TPR REPEAT-CONTAINING PROTEIN PA4667"/>
    <property type="match status" value="1"/>
</dbReference>
<gene>
    <name evidence="4" type="ORF">LATKL145_06460</name>
</gene>
<dbReference type="InterPro" id="IPR011990">
    <property type="entry name" value="TPR-like_helical_dom_sf"/>
</dbReference>
<evidence type="ECO:0000313" key="4">
    <source>
        <dbReference type="EMBL" id="GAA0042236.1"/>
    </source>
</evidence>
<dbReference type="AlphaFoldDB" id="A0ABC9VPX9"/>
<dbReference type="Gene3D" id="1.25.40.10">
    <property type="entry name" value="Tetratricopeptide repeat domain"/>
    <property type="match status" value="2"/>
</dbReference>
<feature type="repeat" description="TPR" evidence="3">
    <location>
        <begin position="203"/>
        <end position="236"/>
    </location>
</feature>
<keyword evidence="2 3" id="KW-0802">TPR repeat</keyword>
<dbReference type="RefSeq" id="WP_013437777.1">
    <property type="nucleotide sequence ID" value="NZ_BAAAAK010000005.1"/>
</dbReference>
<dbReference type="Proteomes" id="UP001437574">
    <property type="component" value="Unassembled WGS sequence"/>
</dbReference>
<comment type="caution">
    <text evidence="4">The sequence shown here is derived from an EMBL/GenBank/DDBJ whole genome shotgun (WGS) entry which is preliminary data.</text>
</comment>
<protein>
    <submittedName>
        <fullName evidence="4">Tetratricopeptide repeat protein</fullName>
    </submittedName>
</protein>
<dbReference type="EMBL" id="BAAAAK010000005">
    <property type="protein sequence ID" value="GAA0042236.1"/>
    <property type="molecule type" value="Genomic_DNA"/>
</dbReference>
<dbReference type="Pfam" id="PF13181">
    <property type="entry name" value="TPR_8"/>
    <property type="match status" value="1"/>
</dbReference>
<dbReference type="PROSITE" id="PS50005">
    <property type="entry name" value="TPR"/>
    <property type="match status" value="1"/>
</dbReference>
<keyword evidence="1" id="KW-0677">Repeat</keyword>
<reference evidence="5" key="2">
    <citation type="submission" date="2024-01" db="EMBL/GenBank/DDBJ databases">
        <title>Draft genome sequence of Lactobacillus amylovorus strain TKL145.</title>
        <authorList>
            <person name="Tohno M."/>
            <person name="Tanizawa Y."/>
        </authorList>
    </citation>
    <scope>NUCLEOTIDE SEQUENCE [LARGE SCALE GENOMIC DNA]</scope>
    <source>
        <strain evidence="5">TKL145</strain>
    </source>
</reference>
<dbReference type="InterPro" id="IPR051012">
    <property type="entry name" value="CellSynth/LPSAsmb/PSIAsmb"/>
</dbReference>
<dbReference type="SUPFAM" id="SSF48452">
    <property type="entry name" value="TPR-like"/>
    <property type="match status" value="2"/>
</dbReference>
<dbReference type="GeneID" id="66523757"/>
<dbReference type="InterPro" id="IPR019734">
    <property type="entry name" value="TPR_rpt"/>
</dbReference>
<evidence type="ECO:0000256" key="3">
    <source>
        <dbReference type="PROSITE-ProRule" id="PRU00339"/>
    </source>
</evidence>
<dbReference type="SMART" id="SM00028">
    <property type="entry name" value="TPR"/>
    <property type="match status" value="5"/>
</dbReference>
<organism evidence="4 5">
    <name type="scientific">Lactobacillus amylovorus subsp. animalium</name>
    <dbReference type="NCBI Taxonomy" id="3378536"/>
    <lineage>
        <taxon>Bacteria</taxon>
        <taxon>Bacillati</taxon>
        <taxon>Bacillota</taxon>
        <taxon>Bacilli</taxon>
        <taxon>Lactobacillales</taxon>
        <taxon>Lactobacillaceae</taxon>
        <taxon>Lactobacillus</taxon>
    </lineage>
</organism>
<name>A0ABC9VPX9_LACAM</name>
<accession>A0ABC9VPX9</accession>
<reference evidence="4 5" key="1">
    <citation type="journal article" date="2024" name="Int. J. Syst. Evol. Microbiol.">
        <title>Proposal of Lactobacillus amylovorus subsp. animalis subsp. nov. and an emended description of Lactobacillus amylovorus.</title>
        <authorList>
            <person name="Yamane K."/>
            <person name="Tanizawa Y."/>
            <person name="Kobayashi H."/>
            <person name="Kamizono T."/>
            <person name="Kojima Y."/>
            <person name="Takagi H."/>
            <person name="Tohno M."/>
        </authorList>
    </citation>
    <scope>NUCLEOTIDE SEQUENCE [LARGE SCALE GENOMIC DNA]</scope>
    <source>
        <strain evidence="4 5">TKL145</strain>
    </source>
</reference>
<proteinExistence type="predicted"/>